<evidence type="ECO:0000256" key="3">
    <source>
        <dbReference type="SAM" id="MobiDB-lite"/>
    </source>
</evidence>
<feature type="domain" description="Dynamin-type G" evidence="5">
    <location>
        <begin position="91"/>
        <end position="399"/>
    </location>
</feature>
<evidence type="ECO:0000313" key="6">
    <source>
        <dbReference type="EMBL" id="KIJ12492.1"/>
    </source>
</evidence>
<evidence type="ECO:0000259" key="5">
    <source>
        <dbReference type="PROSITE" id="PS51718"/>
    </source>
</evidence>
<feature type="compositionally biased region" description="Polar residues" evidence="3">
    <location>
        <begin position="1"/>
        <end position="15"/>
    </location>
</feature>
<dbReference type="InterPro" id="IPR027417">
    <property type="entry name" value="P-loop_NTPase"/>
</dbReference>
<dbReference type="GO" id="GO:0000266">
    <property type="term" value="P:mitochondrial fission"/>
    <property type="evidence" value="ECO:0007669"/>
    <property type="project" value="TreeGrafter"/>
</dbReference>
<dbReference type="GO" id="GO:0005874">
    <property type="term" value="C:microtubule"/>
    <property type="evidence" value="ECO:0007669"/>
    <property type="project" value="TreeGrafter"/>
</dbReference>
<evidence type="ECO:0000256" key="1">
    <source>
        <dbReference type="ARBA" id="ARBA00022741"/>
    </source>
</evidence>
<dbReference type="PROSITE" id="PS51388">
    <property type="entry name" value="GED"/>
    <property type="match status" value="1"/>
</dbReference>
<feature type="compositionally biased region" description="Polar residues" evidence="3">
    <location>
        <begin position="660"/>
        <end position="684"/>
    </location>
</feature>
<dbReference type="InterPro" id="IPR020850">
    <property type="entry name" value="GED_dom"/>
</dbReference>
<dbReference type="GO" id="GO:0005739">
    <property type="term" value="C:mitochondrion"/>
    <property type="evidence" value="ECO:0007669"/>
    <property type="project" value="TreeGrafter"/>
</dbReference>
<feature type="domain" description="GED" evidence="4">
    <location>
        <begin position="833"/>
        <end position="929"/>
    </location>
</feature>
<organism evidence="6 7">
    <name type="scientific">Paxillus involutus ATCC 200175</name>
    <dbReference type="NCBI Taxonomy" id="664439"/>
    <lineage>
        <taxon>Eukaryota</taxon>
        <taxon>Fungi</taxon>
        <taxon>Dikarya</taxon>
        <taxon>Basidiomycota</taxon>
        <taxon>Agaricomycotina</taxon>
        <taxon>Agaricomycetes</taxon>
        <taxon>Agaricomycetidae</taxon>
        <taxon>Boletales</taxon>
        <taxon>Paxilineae</taxon>
        <taxon>Paxillaceae</taxon>
        <taxon>Paxillus</taxon>
    </lineage>
</organism>
<dbReference type="GO" id="GO:0016020">
    <property type="term" value="C:membrane"/>
    <property type="evidence" value="ECO:0007669"/>
    <property type="project" value="TreeGrafter"/>
</dbReference>
<evidence type="ECO:0000256" key="2">
    <source>
        <dbReference type="ARBA" id="ARBA00023134"/>
    </source>
</evidence>
<dbReference type="PANTHER" id="PTHR11566">
    <property type="entry name" value="DYNAMIN"/>
    <property type="match status" value="1"/>
</dbReference>
<evidence type="ECO:0008006" key="8">
    <source>
        <dbReference type="Google" id="ProtNLM"/>
    </source>
</evidence>
<dbReference type="GO" id="GO:0003924">
    <property type="term" value="F:GTPase activity"/>
    <property type="evidence" value="ECO:0007669"/>
    <property type="project" value="InterPro"/>
</dbReference>
<protein>
    <recommendedName>
        <fullName evidence="8">Dynamin GTPase</fullName>
    </recommendedName>
</protein>
<dbReference type="Proteomes" id="UP000053647">
    <property type="component" value="Unassembled WGS sequence"/>
</dbReference>
<dbReference type="Pfam" id="PF02212">
    <property type="entry name" value="GED"/>
    <property type="match status" value="1"/>
</dbReference>
<feature type="compositionally biased region" description="Polar residues" evidence="3">
    <location>
        <begin position="29"/>
        <end position="38"/>
    </location>
</feature>
<dbReference type="GO" id="GO:0048312">
    <property type="term" value="P:intracellular distribution of mitochondria"/>
    <property type="evidence" value="ECO:0007669"/>
    <property type="project" value="TreeGrafter"/>
</dbReference>
<reference evidence="6 7" key="1">
    <citation type="submission" date="2014-06" db="EMBL/GenBank/DDBJ databases">
        <authorList>
            <consortium name="DOE Joint Genome Institute"/>
            <person name="Kuo A."/>
            <person name="Kohler A."/>
            <person name="Nagy L.G."/>
            <person name="Floudas D."/>
            <person name="Copeland A."/>
            <person name="Barry K.W."/>
            <person name="Cichocki N."/>
            <person name="Veneault-Fourrey C."/>
            <person name="LaButti K."/>
            <person name="Lindquist E.A."/>
            <person name="Lipzen A."/>
            <person name="Lundell T."/>
            <person name="Morin E."/>
            <person name="Murat C."/>
            <person name="Sun H."/>
            <person name="Tunlid A."/>
            <person name="Henrissat B."/>
            <person name="Grigoriev I.V."/>
            <person name="Hibbett D.S."/>
            <person name="Martin F."/>
            <person name="Nordberg H.P."/>
            <person name="Cantor M.N."/>
            <person name="Hua S.X."/>
        </authorList>
    </citation>
    <scope>NUCLEOTIDE SEQUENCE [LARGE SCALE GENOMIC DNA]</scope>
    <source>
        <strain evidence="6 7">ATCC 200175</strain>
    </source>
</reference>
<dbReference type="PANTHER" id="PTHR11566:SF21">
    <property type="entry name" value="DYNAMIN RELATED PROTEIN 1, ISOFORM A"/>
    <property type="match status" value="1"/>
</dbReference>
<dbReference type="PRINTS" id="PR00195">
    <property type="entry name" value="DYNAMIN"/>
</dbReference>
<dbReference type="CDD" id="cd08771">
    <property type="entry name" value="DLP_1"/>
    <property type="match status" value="1"/>
</dbReference>
<dbReference type="GO" id="GO:0016559">
    <property type="term" value="P:peroxisome fission"/>
    <property type="evidence" value="ECO:0007669"/>
    <property type="project" value="TreeGrafter"/>
</dbReference>
<dbReference type="InterPro" id="IPR001401">
    <property type="entry name" value="Dynamin_GTPase"/>
</dbReference>
<dbReference type="InterPro" id="IPR003130">
    <property type="entry name" value="GED"/>
</dbReference>
<proteinExistence type="predicted"/>
<dbReference type="InterPro" id="IPR000375">
    <property type="entry name" value="Dynamin_stalk"/>
</dbReference>
<feature type="region of interest" description="Disordered" evidence="3">
    <location>
        <begin position="644"/>
        <end position="758"/>
    </location>
</feature>
<dbReference type="OrthoDB" id="5061070at2759"/>
<gene>
    <name evidence="6" type="ORF">PAXINDRAFT_101205</name>
</gene>
<dbReference type="HOGENOM" id="CLU_008964_4_1_1"/>
<evidence type="ECO:0000313" key="7">
    <source>
        <dbReference type="Proteomes" id="UP000053647"/>
    </source>
</evidence>
<dbReference type="InterPro" id="IPR022812">
    <property type="entry name" value="Dynamin"/>
</dbReference>
<dbReference type="GO" id="GO:0005525">
    <property type="term" value="F:GTP binding"/>
    <property type="evidence" value="ECO:0007669"/>
    <property type="project" value="InterPro"/>
</dbReference>
<dbReference type="Gene3D" id="3.40.50.300">
    <property type="entry name" value="P-loop containing nucleotide triphosphate hydrolases"/>
    <property type="match status" value="1"/>
</dbReference>
<dbReference type="SUPFAM" id="SSF52540">
    <property type="entry name" value="P-loop containing nucleoside triphosphate hydrolases"/>
    <property type="match status" value="1"/>
</dbReference>
<dbReference type="GO" id="GO:0008017">
    <property type="term" value="F:microtubule binding"/>
    <property type="evidence" value="ECO:0007669"/>
    <property type="project" value="TreeGrafter"/>
</dbReference>
<name>A0A0C9TXZ3_PAXIN</name>
<keyword evidence="2" id="KW-0342">GTP-binding</keyword>
<dbReference type="Pfam" id="PF01031">
    <property type="entry name" value="Dynamin_M"/>
    <property type="match status" value="1"/>
</dbReference>
<accession>A0A0C9TXZ3</accession>
<feature type="compositionally biased region" description="Basic residues" evidence="3">
    <location>
        <begin position="724"/>
        <end position="733"/>
    </location>
</feature>
<evidence type="ECO:0000259" key="4">
    <source>
        <dbReference type="PROSITE" id="PS51388"/>
    </source>
</evidence>
<dbReference type="EMBL" id="KN819363">
    <property type="protein sequence ID" value="KIJ12492.1"/>
    <property type="molecule type" value="Genomic_DNA"/>
</dbReference>
<dbReference type="SMART" id="SM00053">
    <property type="entry name" value="DYNc"/>
    <property type="match status" value="1"/>
</dbReference>
<keyword evidence="1" id="KW-0547">Nucleotide-binding</keyword>
<sequence length="929" mass="102610">MNTFRFNKSKTTLPSESPKPPADPDANGEISSLTSNHRSSPDPPLSLDPPSSLDPDDKWEDVDLLSTEYARRGKELMRLINNLRSMGADTMIDLPSIVVIGGQSAGKSSLVEAVSGVNVPRDSGTCTRCPMECTMSSSAKTWSSTIKLRFDYDSSGRPLPRSKEVAFGAPITDRDDVDIWLRRAQAAILNPHTPPENFHKKTVTELRTIGSTSSLKFSRNVVAISIEDPDAIDLSFVDLPGLIQNEEQEVIDLVQELTAKAISRANTIILTTIPMSDDIQNQQSVRLAKEADPDGERTIGVLTKPDTIGEGAVSAKKLWIDVIEGRAHALKHGYYCVRLPDDAQRSQRLSRAAFQKLAAEYFDTSPPWSQSTERGRFGIPAFVSDISALLVKHIEKSLPKLKQDVEQLLASCLADLGALPAPLSSDPQVEVLGKVNDFCAAFKGIVDGTSSDKGLAQRNRALYSNFKRDIRGTAPDFRPFQCPQRYKPFDALEPDETLGARNPGVRTMGVIEVRKVIQDSIGWELPNNIPYEAKTRLISQFTTLWTAPAERCLAAINGVLDDVVQGLIETHFGRFKVLQQLVSELISGDVEVYKSRTRCAMKETLELEDRPNYTQNTDHLLTLRDKWLNKYRLGRRSPRQYELPYVPRALARPTVPRENGSPSPVQKSSPASKNKKGNNSTSASARIVVQDEMPRASSPEPDASTQPTAPCEYVPPSPVQKSNHAGKNRKGKNSKSTSSRIAVQDEMPRASSPETDASHAPLQIAEVHWEAPSQPTSWSSPWSFPEFGHTTISIPCDPSAETNALEYLSQAGYSGLSVDDLARLLPPDAFEDELVVMADVRAYFHVAYKRIIDHVPLKIEHSLHQALVGKLSVTLLQSLVVDTTARGDFAERMKELASEDPAVAQKRDHLQARRARLGEYRRKLMNFSA</sequence>
<keyword evidence="7" id="KW-1185">Reference proteome</keyword>
<reference evidence="7" key="2">
    <citation type="submission" date="2015-01" db="EMBL/GenBank/DDBJ databases">
        <title>Evolutionary Origins and Diversification of the Mycorrhizal Mutualists.</title>
        <authorList>
            <consortium name="DOE Joint Genome Institute"/>
            <consortium name="Mycorrhizal Genomics Consortium"/>
            <person name="Kohler A."/>
            <person name="Kuo A."/>
            <person name="Nagy L.G."/>
            <person name="Floudas D."/>
            <person name="Copeland A."/>
            <person name="Barry K.W."/>
            <person name="Cichocki N."/>
            <person name="Veneault-Fourrey C."/>
            <person name="LaButti K."/>
            <person name="Lindquist E.A."/>
            <person name="Lipzen A."/>
            <person name="Lundell T."/>
            <person name="Morin E."/>
            <person name="Murat C."/>
            <person name="Riley R."/>
            <person name="Ohm R."/>
            <person name="Sun H."/>
            <person name="Tunlid A."/>
            <person name="Henrissat B."/>
            <person name="Grigoriev I.V."/>
            <person name="Hibbett D.S."/>
            <person name="Martin F."/>
        </authorList>
    </citation>
    <scope>NUCLEOTIDE SEQUENCE [LARGE SCALE GENOMIC DNA]</scope>
    <source>
        <strain evidence="7">ATCC 200175</strain>
    </source>
</reference>
<dbReference type="GO" id="GO:0006897">
    <property type="term" value="P:endocytosis"/>
    <property type="evidence" value="ECO:0007669"/>
    <property type="project" value="TreeGrafter"/>
</dbReference>
<dbReference type="InterPro" id="IPR030381">
    <property type="entry name" value="G_DYNAMIN_dom"/>
</dbReference>
<dbReference type="PROSITE" id="PS51718">
    <property type="entry name" value="G_DYNAMIN_2"/>
    <property type="match status" value="1"/>
</dbReference>
<dbReference type="InterPro" id="IPR045063">
    <property type="entry name" value="Dynamin_N"/>
</dbReference>
<feature type="region of interest" description="Disordered" evidence="3">
    <location>
        <begin position="1"/>
        <end position="59"/>
    </location>
</feature>
<dbReference type="Gene3D" id="1.20.120.1240">
    <property type="entry name" value="Dynamin, middle domain"/>
    <property type="match status" value="2"/>
</dbReference>
<dbReference type="AlphaFoldDB" id="A0A0C9TXZ3"/>
<dbReference type="Pfam" id="PF00350">
    <property type="entry name" value="Dynamin_N"/>
    <property type="match status" value="1"/>
</dbReference>